<keyword evidence="2" id="KW-1185">Reference proteome</keyword>
<gene>
    <name evidence="1" type="ORF">PIB30_081441</name>
</gene>
<comment type="caution">
    <text evidence="1">The sequence shown here is derived from an EMBL/GenBank/DDBJ whole genome shotgun (WGS) entry which is preliminary data.</text>
</comment>
<evidence type="ECO:0000313" key="2">
    <source>
        <dbReference type="Proteomes" id="UP001341840"/>
    </source>
</evidence>
<accession>A0ABU6ZQB0</accession>
<evidence type="ECO:0000313" key="1">
    <source>
        <dbReference type="EMBL" id="MED6224181.1"/>
    </source>
</evidence>
<sequence length="115" mass="13394">MLLEMSPNGAEQCQGWSCNIAKCKTRNVAEQSYLEKVVREAYGRWNELEEIDHAILNDNALAFLTQGMLMTCVQLEFCGDVMIWRLLVASMEHRFRSDAYSLSQKRPLRYQKRCL</sequence>
<name>A0ABU6ZQB0_9FABA</name>
<organism evidence="1 2">
    <name type="scientific">Stylosanthes scabra</name>
    <dbReference type="NCBI Taxonomy" id="79078"/>
    <lineage>
        <taxon>Eukaryota</taxon>
        <taxon>Viridiplantae</taxon>
        <taxon>Streptophyta</taxon>
        <taxon>Embryophyta</taxon>
        <taxon>Tracheophyta</taxon>
        <taxon>Spermatophyta</taxon>
        <taxon>Magnoliopsida</taxon>
        <taxon>eudicotyledons</taxon>
        <taxon>Gunneridae</taxon>
        <taxon>Pentapetalae</taxon>
        <taxon>rosids</taxon>
        <taxon>fabids</taxon>
        <taxon>Fabales</taxon>
        <taxon>Fabaceae</taxon>
        <taxon>Papilionoideae</taxon>
        <taxon>50 kb inversion clade</taxon>
        <taxon>dalbergioids sensu lato</taxon>
        <taxon>Dalbergieae</taxon>
        <taxon>Pterocarpus clade</taxon>
        <taxon>Stylosanthes</taxon>
    </lineage>
</organism>
<reference evidence="1 2" key="1">
    <citation type="journal article" date="2023" name="Plants (Basel)">
        <title>Bridging the Gap: Combining Genomics and Transcriptomics Approaches to Understand Stylosanthes scabra, an Orphan Legume from the Brazilian Caatinga.</title>
        <authorList>
            <person name="Ferreira-Neto J.R.C."/>
            <person name="da Silva M.D."/>
            <person name="Binneck E."/>
            <person name="de Melo N.F."/>
            <person name="da Silva R.H."/>
            <person name="de Melo A.L.T.M."/>
            <person name="Pandolfi V."/>
            <person name="Bustamante F.O."/>
            <person name="Brasileiro-Vidal A.C."/>
            <person name="Benko-Iseppon A.M."/>
        </authorList>
    </citation>
    <scope>NUCLEOTIDE SEQUENCE [LARGE SCALE GENOMIC DNA]</scope>
    <source>
        <tissue evidence="1">Leaves</tissue>
    </source>
</reference>
<dbReference type="Proteomes" id="UP001341840">
    <property type="component" value="Unassembled WGS sequence"/>
</dbReference>
<dbReference type="EMBL" id="JASCZI010273079">
    <property type="protein sequence ID" value="MED6224181.1"/>
    <property type="molecule type" value="Genomic_DNA"/>
</dbReference>
<proteinExistence type="predicted"/>
<protein>
    <submittedName>
        <fullName evidence="1">Uncharacterized protein</fullName>
    </submittedName>
</protein>